<keyword evidence="4" id="KW-1185">Reference proteome</keyword>
<feature type="compositionally biased region" description="Basic and acidic residues" evidence="1">
    <location>
        <begin position="391"/>
        <end position="415"/>
    </location>
</feature>
<dbReference type="GO" id="GO:0003677">
    <property type="term" value="F:DNA binding"/>
    <property type="evidence" value="ECO:0007669"/>
    <property type="project" value="InterPro"/>
</dbReference>
<evidence type="ECO:0000256" key="1">
    <source>
        <dbReference type="SAM" id="MobiDB-lite"/>
    </source>
</evidence>
<proteinExistence type="predicted"/>
<dbReference type="GeneID" id="102711820"/>
<reference evidence="3" key="2">
    <citation type="submission" date="2013-04" db="UniProtKB">
        <authorList>
            <consortium name="EnsemblPlants"/>
        </authorList>
    </citation>
    <scope>IDENTIFICATION</scope>
</reference>
<dbReference type="KEGG" id="obr:102711820"/>
<name>J3MMH7_ORYBR</name>
<gene>
    <name evidence="3" type="primary">LOC102711820</name>
</gene>
<dbReference type="AlphaFoldDB" id="J3MMH7"/>
<dbReference type="STRING" id="4533.J3MMH7"/>
<feature type="region of interest" description="Disordered" evidence="1">
    <location>
        <begin position="387"/>
        <end position="415"/>
    </location>
</feature>
<protein>
    <recommendedName>
        <fullName evidence="2">GIY-YIG domain-containing protein</fullName>
    </recommendedName>
</protein>
<dbReference type="OMA" id="RCPEHKG"/>
<dbReference type="InterPro" id="IPR038909">
    <property type="entry name" value="Effector_transcript"/>
</dbReference>
<evidence type="ECO:0000259" key="2">
    <source>
        <dbReference type="SMART" id="SM00465"/>
    </source>
</evidence>
<sequence length="617" mass="67868">MPAASAAVPARLKREDCPRTKHDSLFSPWNVLVGPSDWEDHAAGKEGVQRYRVLNLPENFPGLYELGVARASDEGIRARRNGPGGVVVVYLGQADNVRARLQQYGRTGSHLNAGSSLSSAGKAGMDPQVTGNGLFREVFARGYSMVFRCALMGNKQQAEKTEAQLLRVFDYAWNKLQNSSCRREEILIKLEQGAVNHRSSLLRRVQNFKQEMFREKAGIKISRNGPADVSSGIMKNMLPRIRTFVGFRPQLVNSGNDVDKEIGIHQKKTSGGNSCCNKQARKSEGYKVKKVDVMKRKTVPEQDSNTVCGVMLGDGSSCLEPPVQGRKRCELHKGRRLGRITINPKGSSYSYQVEIPSVESIPPLTENESKSDRAPQTGELLSKLLPATVKEPSRPRNSFEAKETETREAPIEKGTHETSGIINICEAKERDNSACNNKVVLGSKTCQLHNGCEEEQFDSFEKTDLLQNEEILHRMAGDKHCGEEICHAKSQSLENQPSGRMWFELIKLQNSTSTPSSKGLGCHRRVTPDVATMCGALTENGCCKTTPMAGRERCDEHEGIKVTDASSVPFSGSSGWPSICGARASDGSPCKNQPIAGRKRCPLHKGQRACRTPQSNE</sequence>
<dbReference type="Pfam" id="PF19239">
    <property type="entry name" value="GIY_YIG_domain"/>
    <property type="match status" value="1"/>
</dbReference>
<dbReference type="PANTHER" id="PTHR35133:SF1">
    <property type="entry name" value="PROTEIN EFFECTOR OF TRANSCRIPTION 2-RELATED"/>
    <property type="match status" value="1"/>
</dbReference>
<dbReference type="GO" id="GO:0006355">
    <property type="term" value="P:regulation of DNA-templated transcription"/>
    <property type="evidence" value="ECO:0007669"/>
    <property type="project" value="InterPro"/>
</dbReference>
<dbReference type="Proteomes" id="UP000006038">
    <property type="component" value="Chromosome 7"/>
</dbReference>
<dbReference type="PANTHER" id="PTHR35133">
    <property type="entry name" value="PROTEIN EFFECTOR OF TRANSCRIPTION 2-RELATED"/>
    <property type="match status" value="1"/>
</dbReference>
<dbReference type="Gramene" id="OB07G26090.1">
    <property type="protein sequence ID" value="OB07G26090.1"/>
    <property type="gene ID" value="OB07G26090"/>
</dbReference>
<reference evidence="3" key="1">
    <citation type="journal article" date="2013" name="Nat. Commun.">
        <title>Whole-genome sequencing of Oryza brachyantha reveals mechanisms underlying Oryza genome evolution.</title>
        <authorList>
            <person name="Chen J."/>
            <person name="Huang Q."/>
            <person name="Gao D."/>
            <person name="Wang J."/>
            <person name="Lang Y."/>
            <person name="Liu T."/>
            <person name="Li B."/>
            <person name="Bai Z."/>
            <person name="Luis Goicoechea J."/>
            <person name="Liang C."/>
            <person name="Chen C."/>
            <person name="Zhang W."/>
            <person name="Sun S."/>
            <person name="Liao Y."/>
            <person name="Zhang X."/>
            <person name="Yang L."/>
            <person name="Song C."/>
            <person name="Wang M."/>
            <person name="Shi J."/>
            <person name="Liu G."/>
            <person name="Liu J."/>
            <person name="Zhou H."/>
            <person name="Zhou W."/>
            <person name="Yu Q."/>
            <person name="An N."/>
            <person name="Chen Y."/>
            <person name="Cai Q."/>
            <person name="Wang B."/>
            <person name="Liu B."/>
            <person name="Min J."/>
            <person name="Huang Y."/>
            <person name="Wu H."/>
            <person name="Li Z."/>
            <person name="Zhang Y."/>
            <person name="Yin Y."/>
            <person name="Song W."/>
            <person name="Jiang J."/>
            <person name="Jackson S.A."/>
            <person name="Wing R.A."/>
            <person name="Wang J."/>
            <person name="Chen M."/>
        </authorList>
    </citation>
    <scope>NUCLEOTIDE SEQUENCE [LARGE SCALE GENOMIC DNA]</scope>
    <source>
        <strain evidence="3">cv. IRGC 101232</strain>
    </source>
</reference>
<dbReference type="HOGENOM" id="CLU_025361_0_0_1"/>
<evidence type="ECO:0000313" key="3">
    <source>
        <dbReference type="EnsemblPlants" id="OB07G26090.1"/>
    </source>
</evidence>
<evidence type="ECO:0000313" key="4">
    <source>
        <dbReference type="Proteomes" id="UP000006038"/>
    </source>
</evidence>
<feature type="domain" description="GIY-YIG" evidence="2">
    <location>
        <begin position="73"/>
        <end position="179"/>
    </location>
</feature>
<dbReference type="OrthoDB" id="1922121at2759"/>
<organism evidence="3">
    <name type="scientific">Oryza brachyantha</name>
    <name type="common">malo sina</name>
    <dbReference type="NCBI Taxonomy" id="4533"/>
    <lineage>
        <taxon>Eukaryota</taxon>
        <taxon>Viridiplantae</taxon>
        <taxon>Streptophyta</taxon>
        <taxon>Embryophyta</taxon>
        <taxon>Tracheophyta</taxon>
        <taxon>Spermatophyta</taxon>
        <taxon>Magnoliopsida</taxon>
        <taxon>Liliopsida</taxon>
        <taxon>Poales</taxon>
        <taxon>Poaceae</taxon>
        <taxon>BOP clade</taxon>
        <taxon>Oryzoideae</taxon>
        <taxon>Oryzeae</taxon>
        <taxon>Oryzinae</taxon>
        <taxon>Oryza</taxon>
    </lineage>
</organism>
<dbReference type="EnsemblPlants" id="OB07G26090.1">
    <property type="protein sequence ID" value="OB07G26090.1"/>
    <property type="gene ID" value="OB07G26090"/>
</dbReference>
<dbReference type="eggNOG" id="ENOG502QXNF">
    <property type="taxonomic scope" value="Eukaryota"/>
</dbReference>
<dbReference type="InterPro" id="IPR000305">
    <property type="entry name" value="GIY-YIG_endonuc"/>
</dbReference>
<accession>J3MMH7</accession>
<dbReference type="SMART" id="SM00465">
    <property type="entry name" value="GIYc"/>
    <property type="match status" value="1"/>
</dbReference>
<dbReference type="RefSeq" id="XP_015694489.1">
    <property type="nucleotide sequence ID" value="XM_015839003.2"/>
</dbReference>